<protein>
    <recommendedName>
        <fullName evidence="4">HTH luxR-type domain-containing protein</fullName>
    </recommendedName>
</protein>
<dbReference type="SMART" id="SM00421">
    <property type="entry name" value="HTH_LUXR"/>
    <property type="match status" value="1"/>
</dbReference>
<dbReference type="InterPro" id="IPR016032">
    <property type="entry name" value="Sig_transdc_resp-reg_C-effctor"/>
</dbReference>
<evidence type="ECO:0000256" key="1">
    <source>
        <dbReference type="ARBA" id="ARBA00023015"/>
    </source>
</evidence>
<dbReference type="PANTHER" id="PTHR44688">
    <property type="entry name" value="DNA-BINDING TRANSCRIPTIONAL ACTIVATOR DEVR_DOSR"/>
    <property type="match status" value="1"/>
</dbReference>
<dbReference type="Gene3D" id="1.10.10.10">
    <property type="entry name" value="Winged helix-like DNA-binding domain superfamily/Winged helix DNA-binding domain"/>
    <property type="match status" value="1"/>
</dbReference>
<dbReference type="CDD" id="cd06170">
    <property type="entry name" value="LuxR_C_like"/>
    <property type="match status" value="1"/>
</dbReference>
<dbReference type="AlphaFoldDB" id="A0A7I9Z445"/>
<keyword evidence="2" id="KW-0238">DNA-binding</keyword>
<dbReference type="InterPro" id="IPR000792">
    <property type="entry name" value="Tscrpt_reg_LuxR_C"/>
</dbReference>
<evidence type="ECO:0000256" key="3">
    <source>
        <dbReference type="ARBA" id="ARBA00023163"/>
    </source>
</evidence>
<evidence type="ECO:0000313" key="6">
    <source>
        <dbReference type="Proteomes" id="UP000465301"/>
    </source>
</evidence>
<name>A0A7I9Z445_9MYCO</name>
<evidence type="ECO:0000256" key="2">
    <source>
        <dbReference type="ARBA" id="ARBA00023125"/>
    </source>
</evidence>
<accession>A0A7I9Z445</accession>
<dbReference type="PRINTS" id="PR00038">
    <property type="entry name" value="HTHLUXR"/>
</dbReference>
<keyword evidence="1" id="KW-0805">Transcription regulation</keyword>
<feature type="domain" description="HTH luxR-type" evidence="4">
    <location>
        <begin position="1"/>
        <end position="51"/>
    </location>
</feature>
<sequence length="73" mass="7987">MLLVAAGLSNRQIADRLVISVRTVEGHLYRLFTKLGVNHRDQLVQLLNLDLAGPVTTAPRVMTGCSSTTRGDR</sequence>
<dbReference type="InterPro" id="IPR036388">
    <property type="entry name" value="WH-like_DNA-bd_sf"/>
</dbReference>
<dbReference type="PROSITE" id="PS00622">
    <property type="entry name" value="HTH_LUXR_1"/>
    <property type="match status" value="1"/>
</dbReference>
<evidence type="ECO:0000313" key="5">
    <source>
        <dbReference type="EMBL" id="GFG95649.1"/>
    </source>
</evidence>
<dbReference type="Pfam" id="PF00196">
    <property type="entry name" value="GerE"/>
    <property type="match status" value="1"/>
</dbReference>
<dbReference type="Proteomes" id="UP000465301">
    <property type="component" value="Unassembled WGS sequence"/>
</dbReference>
<dbReference type="GO" id="GO:0003677">
    <property type="term" value="F:DNA binding"/>
    <property type="evidence" value="ECO:0007669"/>
    <property type="project" value="UniProtKB-KW"/>
</dbReference>
<gene>
    <name evidence="5" type="ORF">MTIM_15280</name>
</gene>
<evidence type="ECO:0000259" key="4">
    <source>
        <dbReference type="PROSITE" id="PS50043"/>
    </source>
</evidence>
<dbReference type="SUPFAM" id="SSF46894">
    <property type="entry name" value="C-terminal effector domain of the bipartite response regulators"/>
    <property type="match status" value="1"/>
</dbReference>
<reference evidence="5 6" key="1">
    <citation type="journal article" date="2019" name="Emerg. Microbes Infect.">
        <title>Comprehensive subspecies identification of 175 nontuberculous mycobacteria species based on 7547 genomic profiles.</title>
        <authorList>
            <person name="Matsumoto Y."/>
            <person name="Kinjo T."/>
            <person name="Motooka D."/>
            <person name="Nabeya D."/>
            <person name="Jung N."/>
            <person name="Uechi K."/>
            <person name="Horii T."/>
            <person name="Iida T."/>
            <person name="Fujita J."/>
            <person name="Nakamura S."/>
        </authorList>
    </citation>
    <scope>NUCLEOTIDE SEQUENCE [LARGE SCALE GENOMIC DNA]</scope>
    <source>
        <strain evidence="5 6">JCM 30726</strain>
    </source>
</reference>
<proteinExistence type="predicted"/>
<comment type="caution">
    <text evidence="5">The sequence shown here is derived from an EMBL/GenBank/DDBJ whole genome shotgun (WGS) entry which is preliminary data.</text>
</comment>
<dbReference type="EMBL" id="BLLA01000001">
    <property type="protein sequence ID" value="GFG95649.1"/>
    <property type="molecule type" value="Genomic_DNA"/>
</dbReference>
<dbReference type="GO" id="GO:0006355">
    <property type="term" value="P:regulation of DNA-templated transcription"/>
    <property type="evidence" value="ECO:0007669"/>
    <property type="project" value="InterPro"/>
</dbReference>
<organism evidence="5 6">
    <name type="scientific">Mycobacterium timonense</name>
    <dbReference type="NCBI Taxonomy" id="701043"/>
    <lineage>
        <taxon>Bacteria</taxon>
        <taxon>Bacillati</taxon>
        <taxon>Actinomycetota</taxon>
        <taxon>Actinomycetes</taxon>
        <taxon>Mycobacteriales</taxon>
        <taxon>Mycobacteriaceae</taxon>
        <taxon>Mycobacterium</taxon>
        <taxon>Mycobacterium avium complex (MAC)</taxon>
    </lineage>
</organism>
<dbReference type="PROSITE" id="PS50043">
    <property type="entry name" value="HTH_LUXR_2"/>
    <property type="match status" value="1"/>
</dbReference>
<dbReference type="PANTHER" id="PTHR44688:SF16">
    <property type="entry name" value="DNA-BINDING TRANSCRIPTIONAL ACTIVATOR DEVR_DOSR"/>
    <property type="match status" value="1"/>
</dbReference>
<keyword evidence="6" id="KW-1185">Reference proteome</keyword>
<keyword evidence="3" id="KW-0804">Transcription</keyword>